<feature type="region of interest" description="Disordered" evidence="1">
    <location>
        <begin position="1337"/>
        <end position="1402"/>
    </location>
</feature>
<evidence type="ECO:0000313" key="2">
    <source>
        <dbReference type="EMBL" id="RDB16199.1"/>
    </source>
</evidence>
<accession>A0A369J2F5</accession>
<feature type="compositionally biased region" description="Acidic residues" evidence="1">
    <location>
        <begin position="1199"/>
        <end position="1208"/>
    </location>
</feature>
<feature type="compositionally biased region" description="Acidic residues" evidence="1">
    <location>
        <begin position="910"/>
        <end position="933"/>
    </location>
</feature>
<feature type="compositionally biased region" description="Polar residues" evidence="1">
    <location>
        <begin position="1358"/>
        <end position="1367"/>
    </location>
</feature>
<feature type="region of interest" description="Disordered" evidence="1">
    <location>
        <begin position="1190"/>
        <end position="1210"/>
    </location>
</feature>
<evidence type="ECO:0000313" key="3">
    <source>
        <dbReference type="Proteomes" id="UP000076154"/>
    </source>
</evidence>
<dbReference type="Proteomes" id="UP000076154">
    <property type="component" value="Unassembled WGS sequence"/>
</dbReference>
<dbReference type="InParanoid" id="A0A369J2F5"/>
<comment type="caution">
    <text evidence="2">The sequence shown here is derived from an EMBL/GenBank/DDBJ whole genome shotgun (WGS) entry which is preliminary data.</text>
</comment>
<feature type="region of interest" description="Disordered" evidence="1">
    <location>
        <begin position="1262"/>
        <end position="1282"/>
    </location>
</feature>
<feature type="compositionally biased region" description="Low complexity" evidence="1">
    <location>
        <begin position="973"/>
        <end position="988"/>
    </location>
</feature>
<protein>
    <submittedName>
        <fullName evidence="2">Uncharacterized protein</fullName>
    </submittedName>
</protein>
<reference evidence="2" key="1">
    <citation type="submission" date="2018-04" db="EMBL/GenBank/DDBJ databases">
        <title>Whole genome sequencing of Hypsizygus marmoreus.</title>
        <authorList>
            <person name="Choi I.-G."/>
            <person name="Min B."/>
            <person name="Kim J.-G."/>
            <person name="Kim S."/>
            <person name="Oh Y.-L."/>
            <person name="Kong W.-S."/>
            <person name="Park H."/>
            <person name="Jeong J."/>
            <person name="Song E.-S."/>
        </authorList>
    </citation>
    <scope>NUCLEOTIDE SEQUENCE [LARGE SCALE GENOMIC DNA]</scope>
    <source>
        <strain evidence="2">51987-8</strain>
    </source>
</reference>
<feature type="region of interest" description="Disordered" evidence="1">
    <location>
        <begin position="225"/>
        <end position="259"/>
    </location>
</feature>
<dbReference type="OrthoDB" id="3132293at2759"/>
<sequence length="1875" mass="208912">MLISLSPAPALAERVLVVTGADIRTRPPLPHRHCLPSTTETSLGISLDPSRPGSTADDIERGRTNTFDIVHNDDDLHDTKDVRDPRKHATAWEGIGQAASKSNLPYPPLAHADRFLVAGGTDLPTHPPLPQAHHLPTMTKRLSDVSIVSTGQGFAVEKVERSQTDTLDNVLDDVKPDDEQLKTTNTADTRTYATGWEGTEQASGKSNSLSPAPALAKHALVVTGANPHVRPPLPHRRHRLSTSKRAHTAFRTPSNDNFTETDVERHQTDMLDIVLDDVKHPNIKTEPEFGEHTMAWEGTDQAAGKSISTYLSPVLAEHTILATGPPAHARPLLSHHSHVPPLNDVVPSILSIPSHLDVMRDVLRHGQTKPFDNTVDDDDIKTEEETDSKLYTTAREDTGPGHGLSESTYPLLLHQHHPVSSPDQLYGTLSVPSHHDFFQDDVEHRRTNPFDDMYNADDYTEVKMEEGSTPLFRARQQESETSEPAVRPRPPLPLRRHRVFSAEELCCTVSGSSNPEPTQDNIACSRLNPFSKEASKIDPCNTEPGISQALEPVLSPQRFPVSNERGQLLSRTSESGNNMSTSSGNILTPTPIPAPAYSEDRLMYDATALRARERLTIPSLIVEDDDGAISPLSLNIPQPFIRFTSATPPLVEDGLPGVPLVSSQTRTFTNVLDDVDYQGSEATTMSSETVRPVSLPLEESDSPPYMRYFPRSFDTPSQSSSPCYDPEEAASRLTPHGRIVSSLFMVDPPILDHRTSSTILEDLPRLPVDNERYMVNPGDSWPTVWMRTREVHWHDEGEGSGESSPASYKILSPDETSMTPEYDTSSPTPSTTTMRSESSGTTSTSNTSEDELEYIDVDRSPVAGKISNLYPMYESPSLTKDSDFIAMDETSSPVITFIEDDTDHHQMESFDNEDISVDEDESEVSEEEEDYDNGWDKEGQRTGVFDITSSTSTRPNKDLVMGSLNQPLPPHHTLLSSNNPPTPSNSTSQARNSKVFPSIGRTIYNLEYQVSTSELVYPGRHSQAPSRHIMLEDIMNLQGTETESDSDGDYSIESPQYSPSRLQVHLLLQPDQVQAMLSPTSVTSSSSPSLAIPDYLVRPMVNRLVAESMDHLMKDDRPLVAGETVGPLSFDFKLPSPGENLGTTSTILQETAASASSDVKEHSDEGCNSVHSILEIDKLGDSQIVDKFYKGKGETSAQDTEDSDDESMDLPMIEYPPRILNARERVWPHSRLPSISEEMELLPPEPRIAVEVTIEMSPETSFLEEHTGSSTPPPTPAAGLDESSSDRLKAVWDMTESDFIVYPPNPPSNSTLTLRVSQQPISQSLNDIQDELCRDTCSESQNSKSTCCEEVPRLRDIPSTNLEPSTMPTSPPALQSAPSSPESEVSSTVKEETSKSNSLRPEKSLTNNWDIVVETVLEHRGIWSDTDSSEGRTPSPVPYDLYEEDDFAMDDYVPARSPSPEPAPVTSTAVQADEFAQPLMTTVPNTNAAFQYWDPCAFYQRVTQRPDPFGYNDAFSFSLHRYGIEAPIQPELPEGTEAPEGHPLWCLKHGVPLVRQHLTIDFHGESDNHPLLEWHNPIIQYQSGRQDSLAFLALPFLAAENILRIARVTKDDWYGHPHTAAHHSLGFTVWKAKHDWDNQVPSSRAYRPYDTIRPGSPQDRLISISNPADWKSQPLGHQGCDPFFIEDFNNPYEHTQDCIVYNPWNPRITSLRRFRTAFEEGVRALNFHLLTPEMRKTIDSEGEDSDTRHFFYHHCPYFRFLDLWKPCNAQGFSCICQHYDLTSSPHAHRLRSPNPPRNSIISVEEDEYLYHTAILYEKRGNLELANALRSIRNTVPFLPGHAFMLFDAGYLTSIHQYDEYGVQYPFLWENPLAEL</sequence>
<feature type="compositionally biased region" description="Low complexity" evidence="1">
    <location>
        <begin position="1372"/>
        <end position="1388"/>
    </location>
</feature>
<organism evidence="2 3">
    <name type="scientific">Hypsizygus marmoreus</name>
    <name type="common">White beech mushroom</name>
    <name type="synonym">Agaricus marmoreus</name>
    <dbReference type="NCBI Taxonomy" id="39966"/>
    <lineage>
        <taxon>Eukaryota</taxon>
        <taxon>Fungi</taxon>
        <taxon>Dikarya</taxon>
        <taxon>Basidiomycota</taxon>
        <taxon>Agaricomycotina</taxon>
        <taxon>Agaricomycetes</taxon>
        <taxon>Agaricomycetidae</taxon>
        <taxon>Agaricales</taxon>
        <taxon>Tricholomatineae</taxon>
        <taxon>Lyophyllaceae</taxon>
        <taxon>Hypsizygus</taxon>
    </lineage>
</organism>
<name>A0A369J2F5_HYPMA</name>
<gene>
    <name evidence="2" type="ORF">Hypma_003105</name>
</gene>
<keyword evidence="3" id="KW-1185">Reference proteome</keyword>
<dbReference type="EMBL" id="LUEZ02000129">
    <property type="protein sequence ID" value="RDB16199.1"/>
    <property type="molecule type" value="Genomic_DNA"/>
</dbReference>
<feature type="region of interest" description="Disordered" evidence="1">
    <location>
        <begin position="908"/>
        <end position="993"/>
    </location>
</feature>
<proteinExistence type="predicted"/>
<evidence type="ECO:0000256" key="1">
    <source>
        <dbReference type="SAM" id="MobiDB-lite"/>
    </source>
</evidence>
<feature type="region of interest" description="Disordered" evidence="1">
    <location>
        <begin position="36"/>
        <end position="60"/>
    </location>
</feature>
<feature type="region of interest" description="Disordered" evidence="1">
    <location>
        <begin position="794"/>
        <end position="856"/>
    </location>
</feature>
<feature type="compositionally biased region" description="Polar residues" evidence="1">
    <location>
        <begin position="571"/>
        <end position="588"/>
    </location>
</feature>
<feature type="compositionally biased region" description="Basic residues" evidence="1">
    <location>
        <begin position="233"/>
        <end position="248"/>
    </location>
</feature>
<dbReference type="STRING" id="39966.A0A369J2F5"/>
<feature type="compositionally biased region" description="Low complexity" evidence="1">
    <location>
        <begin position="819"/>
        <end position="847"/>
    </location>
</feature>
<feature type="region of interest" description="Disordered" evidence="1">
    <location>
        <begin position="571"/>
        <end position="592"/>
    </location>
</feature>